<keyword evidence="4" id="KW-1133">Transmembrane helix</keyword>
<name>A0A0V1K4R8_TRIPS</name>
<dbReference type="InterPro" id="IPR036322">
    <property type="entry name" value="WD40_repeat_dom_sf"/>
</dbReference>
<keyword evidence="2" id="KW-0853">WD repeat</keyword>
<dbReference type="SMART" id="SM00320">
    <property type="entry name" value="WD40"/>
    <property type="match status" value="4"/>
</dbReference>
<comment type="caution">
    <text evidence="6">The sequence shown here is derived from an EMBL/GenBank/DDBJ whole genome shotgun (WGS) entry which is preliminary data.</text>
</comment>
<keyword evidence="4" id="KW-0812">Transmembrane</keyword>
<reference evidence="7 8" key="1">
    <citation type="submission" date="2015-01" db="EMBL/GenBank/DDBJ databases">
        <title>Evolution of Trichinella species and genotypes.</title>
        <authorList>
            <person name="Korhonen P.K."/>
            <person name="Edoardo P."/>
            <person name="Giuseppe L.R."/>
            <person name="Gasser R.B."/>
        </authorList>
    </citation>
    <scope>NUCLEOTIDE SEQUENCE [LARGE SCALE GENOMIC DNA]</scope>
    <source>
        <strain evidence="6">ISS176</strain>
        <strain evidence="5">ISS588</strain>
    </source>
</reference>
<evidence type="ECO:0000313" key="5">
    <source>
        <dbReference type="EMBL" id="KRZ21904.1"/>
    </source>
</evidence>
<evidence type="ECO:0000313" key="8">
    <source>
        <dbReference type="Proteomes" id="UP000054826"/>
    </source>
</evidence>
<dbReference type="EMBL" id="JYDV01000015">
    <property type="protein sequence ID" value="KRZ42210.1"/>
    <property type="molecule type" value="Genomic_DNA"/>
</dbReference>
<evidence type="ECO:0000313" key="7">
    <source>
        <dbReference type="Proteomes" id="UP000054805"/>
    </source>
</evidence>
<dbReference type="Proteomes" id="UP000054805">
    <property type="component" value="Unassembled WGS sequence"/>
</dbReference>
<proteinExistence type="inferred from homology"/>
<evidence type="ECO:0000256" key="1">
    <source>
        <dbReference type="ARBA" id="ARBA00009341"/>
    </source>
</evidence>
<sequence length="457" mass="51873">NYYLHETKSITALIPFTYSGAISKKHPTYILHKILRYLLIAVAVKIFSFIYIVYYIIIVKFKSMEISEVGSEIDSVRRSFTWTQNVYLIYDELADILLPSPSEVFQWSTANSTDSAQQECVVATFTEGDHFLRFLEYSKTDNGVLIEEQLDVPMEDAVHCVKYMPQQGSILAIGTPTFYAVLRKNEDSDANCFLARNQIVKLSGEQPAGGRTLSWNAIKAGLLLAVTLNGATTFDLAAGGENKSSFESLKTYETPYLVNEIHWHPKKEHIFGGALKNGHVCIWDCRARDTIVHNFPAHVDNEVLSFSFNSYSENLLATGSDEKLICFWDLRKTYRPLHTYYPEHPVKKVMWSPLNEVMIASIIEEVGVAIYDVSKIGEELVGEDCDYDDEDVVSESLFVHYARRDSVLDFDWNPRVPWLLGSAESSDLVVAWKPAKHIVEDEDVEIADEELEPADFE</sequence>
<dbReference type="InterPro" id="IPR001680">
    <property type="entry name" value="WD40_rpt"/>
</dbReference>
<gene>
    <name evidence="6" type="primary">RBBP7</name>
    <name evidence="5" type="ORF">T4B_4017</name>
    <name evidence="6" type="ORF">T4C_13823</name>
</gene>
<keyword evidence="4" id="KW-0472">Membrane</keyword>
<accession>A0A0V1K4R8</accession>
<feature type="transmembrane region" description="Helical" evidence="4">
    <location>
        <begin position="34"/>
        <end position="57"/>
    </location>
</feature>
<comment type="similarity">
    <text evidence="1">Belongs to the WD repeat RBAP46/RBAP48/MSI1 family.</text>
</comment>
<keyword evidence="3" id="KW-0677">Repeat</keyword>
<dbReference type="Gene3D" id="2.130.10.10">
    <property type="entry name" value="YVTN repeat-like/Quinoprotein amine dehydrogenase"/>
    <property type="match status" value="1"/>
</dbReference>
<dbReference type="InterPro" id="IPR050459">
    <property type="entry name" value="WD_repeat_RBAP46/RBAP48/MSI1"/>
</dbReference>
<evidence type="ECO:0000313" key="6">
    <source>
        <dbReference type="EMBL" id="KRZ42210.1"/>
    </source>
</evidence>
<dbReference type="EMBL" id="JYDS01000190">
    <property type="protein sequence ID" value="KRZ21904.1"/>
    <property type="molecule type" value="Genomic_DNA"/>
</dbReference>
<dbReference type="AlphaFoldDB" id="A0A0V1K4R8"/>
<protein>
    <submittedName>
        <fullName evidence="6">Histone-binding protein RBBP7</fullName>
    </submittedName>
</protein>
<evidence type="ECO:0000256" key="4">
    <source>
        <dbReference type="SAM" id="Phobius"/>
    </source>
</evidence>
<dbReference type="Pfam" id="PF00400">
    <property type="entry name" value="WD40"/>
    <property type="match status" value="1"/>
</dbReference>
<dbReference type="Proteomes" id="UP000054826">
    <property type="component" value="Unassembled WGS sequence"/>
</dbReference>
<organism evidence="6 8">
    <name type="scientific">Trichinella pseudospiralis</name>
    <name type="common">Parasitic roundworm</name>
    <dbReference type="NCBI Taxonomy" id="6337"/>
    <lineage>
        <taxon>Eukaryota</taxon>
        <taxon>Metazoa</taxon>
        <taxon>Ecdysozoa</taxon>
        <taxon>Nematoda</taxon>
        <taxon>Enoplea</taxon>
        <taxon>Dorylaimia</taxon>
        <taxon>Trichinellida</taxon>
        <taxon>Trichinellidae</taxon>
        <taxon>Trichinella</taxon>
    </lineage>
</organism>
<dbReference type="SUPFAM" id="SSF50978">
    <property type="entry name" value="WD40 repeat-like"/>
    <property type="match status" value="1"/>
</dbReference>
<dbReference type="PANTHER" id="PTHR22850">
    <property type="entry name" value="WD40 REPEAT FAMILY"/>
    <property type="match status" value="1"/>
</dbReference>
<keyword evidence="7" id="KW-1185">Reference proteome</keyword>
<evidence type="ECO:0000256" key="3">
    <source>
        <dbReference type="ARBA" id="ARBA00022737"/>
    </source>
</evidence>
<evidence type="ECO:0000256" key="2">
    <source>
        <dbReference type="ARBA" id="ARBA00022574"/>
    </source>
</evidence>
<feature type="non-terminal residue" evidence="6">
    <location>
        <position position="1"/>
    </location>
</feature>
<dbReference type="InterPro" id="IPR015943">
    <property type="entry name" value="WD40/YVTN_repeat-like_dom_sf"/>
</dbReference>